<evidence type="ECO:0000256" key="7">
    <source>
        <dbReference type="ARBA" id="ARBA00036525"/>
    </source>
</evidence>
<dbReference type="GO" id="GO:0051765">
    <property type="term" value="F:inositol tetrakisphosphate kinase activity"/>
    <property type="evidence" value="ECO:0007669"/>
    <property type="project" value="TreeGrafter"/>
</dbReference>
<dbReference type="CTD" id="33236"/>
<keyword evidence="5" id="KW-0067">ATP-binding</keyword>
<evidence type="ECO:0000313" key="10">
    <source>
        <dbReference type="Proteomes" id="UP000695007"/>
    </source>
</evidence>
<evidence type="ECO:0000256" key="3">
    <source>
        <dbReference type="ARBA" id="ARBA00022741"/>
    </source>
</evidence>
<name>A0AAJ7E1M0_9HYME</name>
<dbReference type="RefSeq" id="XP_011504519.1">
    <property type="nucleotide sequence ID" value="XM_011506217.1"/>
</dbReference>
<gene>
    <name evidence="11" type="primary">LOC105367488</name>
</gene>
<reference evidence="11" key="1">
    <citation type="submission" date="2025-08" db="UniProtKB">
        <authorList>
            <consortium name="RefSeq"/>
        </authorList>
    </citation>
    <scope>IDENTIFICATION</scope>
</reference>
<evidence type="ECO:0000256" key="5">
    <source>
        <dbReference type="ARBA" id="ARBA00022840"/>
    </source>
</evidence>
<dbReference type="KEGG" id="csol:105367488"/>
<proteinExistence type="inferred from homology"/>
<dbReference type="GeneID" id="105367488"/>
<accession>A0AAJ7E1M0</accession>
<evidence type="ECO:0000256" key="9">
    <source>
        <dbReference type="SAM" id="MobiDB-lite"/>
    </source>
</evidence>
<evidence type="ECO:0000256" key="4">
    <source>
        <dbReference type="ARBA" id="ARBA00022777"/>
    </source>
</evidence>
<evidence type="ECO:0000256" key="6">
    <source>
        <dbReference type="ARBA" id="ARBA00036164"/>
    </source>
</evidence>
<evidence type="ECO:0000256" key="1">
    <source>
        <dbReference type="ARBA" id="ARBA00007374"/>
    </source>
</evidence>
<feature type="region of interest" description="Disordered" evidence="9">
    <location>
        <begin position="1"/>
        <end position="24"/>
    </location>
</feature>
<keyword evidence="10" id="KW-1185">Reference proteome</keyword>
<dbReference type="PANTHER" id="PTHR12400:SF51">
    <property type="entry name" value="INOSITOL POLYPHOSPHATE MULTIKINASE"/>
    <property type="match status" value="1"/>
</dbReference>
<evidence type="ECO:0000256" key="8">
    <source>
        <dbReference type="RuleBase" id="RU363090"/>
    </source>
</evidence>
<keyword evidence="3" id="KW-0547">Nucleotide-binding</keyword>
<dbReference type="GO" id="GO:0005634">
    <property type="term" value="C:nucleus"/>
    <property type="evidence" value="ECO:0007669"/>
    <property type="project" value="TreeGrafter"/>
</dbReference>
<dbReference type="EC" id="2.7.-.-" evidence="8"/>
<dbReference type="GO" id="GO:0032958">
    <property type="term" value="P:inositol phosphate biosynthetic process"/>
    <property type="evidence" value="ECO:0007669"/>
    <property type="project" value="InterPro"/>
</dbReference>
<protein>
    <recommendedName>
        <fullName evidence="8">Kinase</fullName>
        <ecNumber evidence="8">2.7.-.-</ecNumber>
    </recommendedName>
</protein>
<organism evidence="10 11">
    <name type="scientific">Ceratosolen solmsi marchali</name>
    <dbReference type="NCBI Taxonomy" id="326594"/>
    <lineage>
        <taxon>Eukaryota</taxon>
        <taxon>Metazoa</taxon>
        <taxon>Ecdysozoa</taxon>
        <taxon>Arthropoda</taxon>
        <taxon>Hexapoda</taxon>
        <taxon>Insecta</taxon>
        <taxon>Pterygota</taxon>
        <taxon>Neoptera</taxon>
        <taxon>Endopterygota</taxon>
        <taxon>Hymenoptera</taxon>
        <taxon>Apocrita</taxon>
        <taxon>Proctotrupomorpha</taxon>
        <taxon>Chalcidoidea</taxon>
        <taxon>Agaonidae</taxon>
        <taxon>Agaoninae</taxon>
        <taxon>Ceratosolen</taxon>
    </lineage>
</organism>
<comment type="similarity">
    <text evidence="1 8">Belongs to the inositol phosphokinase (IPK) family.</text>
</comment>
<keyword evidence="4 8" id="KW-0418">Kinase</keyword>
<dbReference type="GO" id="GO:0008440">
    <property type="term" value="F:inositol-1,4,5-trisphosphate 3-kinase activity"/>
    <property type="evidence" value="ECO:0007669"/>
    <property type="project" value="TreeGrafter"/>
</dbReference>
<dbReference type="AlphaFoldDB" id="A0AAJ7E1M0"/>
<dbReference type="GO" id="GO:0005737">
    <property type="term" value="C:cytoplasm"/>
    <property type="evidence" value="ECO:0007669"/>
    <property type="project" value="TreeGrafter"/>
</dbReference>
<comment type="catalytic activity">
    <reaction evidence="6">
        <text>1D-myo-inositol 1,4,5-trisphosphate + 2 ATP = 1D-myo-inositol 1,3,4,5,6-pentakisphosphate + 2 ADP + 2 H(+)</text>
        <dbReference type="Rhea" id="RHEA:32359"/>
        <dbReference type="ChEBI" id="CHEBI:15378"/>
        <dbReference type="ChEBI" id="CHEBI:30616"/>
        <dbReference type="ChEBI" id="CHEBI:57733"/>
        <dbReference type="ChEBI" id="CHEBI:203600"/>
        <dbReference type="ChEBI" id="CHEBI:456216"/>
        <dbReference type="EC" id="2.7.1.151"/>
    </reaction>
</comment>
<dbReference type="Gene3D" id="3.30.470.160">
    <property type="entry name" value="Inositol polyphosphate kinase"/>
    <property type="match status" value="1"/>
</dbReference>
<dbReference type="SUPFAM" id="SSF56104">
    <property type="entry name" value="SAICAR synthase-like"/>
    <property type="match status" value="1"/>
</dbReference>
<sequence>MDSETRLPRGLLPDGTAHLDTQVGGHPFDAKTGRIGMLRGPSGRVFKPLVNSTLAEREIAFYENLRVSGNPTDTKMLRYTPTYHGTKELRIFDRRMRFIELEDITDGMSEPCVMDVKIGRRTWDPLAGPAKRASEELKYADSKRAYGFCIPGFQVYRIPAGTLGKYDKDYGKRLDTQTTVEALSTFLNATPGRPPCRELVVRLLSVLWKILALFREQRRYRLYSSSLLIAYDARRLRHLARRQLNDSPAESLLRAPVSRSRSSGAARSLGSLNRIGQSPASPGPGSESPTRSPRVNRTIDRLQRLKRSISLQNCEVLPERSSIEITSIAETTATPRRPLDVQVHKLCRTHSYSNNFDADIVQMKEDYAALLSELSSTCEEKQNWVRVYMIDFAHVFPADDGDLDSNYLEGIENLIKILEKFLA</sequence>
<evidence type="ECO:0000313" key="11">
    <source>
        <dbReference type="RefSeq" id="XP_011504519.1"/>
    </source>
</evidence>
<dbReference type="GO" id="GO:0005524">
    <property type="term" value="F:ATP binding"/>
    <property type="evidence" value="ECO:0007669"/>
    <property type="project" value="UniProtKB-KW"/>
</dbReference>
<evidence type="ECO:0000256" key="2">
    <source>
        <dbReference type="ARBA" id="ARBA00022679"/>
    </source>
</evidence>
<feature type="compositionally biased region" description="Low complexity" evidence="9">
    <location>
        <begin position="258"/>
        <end position="289"/>
    </location>
</feature>
<dbReference type="InterPro" id="IPR005522">
    <property type="entry name" value="IPK"/>
</dbReference>
<dbReference type="Proteomes" id="UP000695007">
    <property type="component" value="Unplaced"/>
</dbReference>
<dbReference type="Pfam" id="PF03770">
    <property type="entry name" value="IPK"/>
    <property type="match status" value="1"/>
</dbReference>
<keyword evidence="2 8" id="KW-0808">Transferase</keyword>
<dbReference type="PANTHER" id="PTHR12400">
    <property type="entry name" value="INOSITOL POLYPHOSPHATE KINASE"/>
    <property type="match status" value="1"/>
</dbReference>
<dbReference type="InterPro" id="IPR038286">
    <property type="entry name" value="IPK_sf"/>
</dbReference>
<comment type="catalytic activity">
    <reaction evidence="7">
        <text>1D-myo-inositol 1,3,4,6-tetrakisphosphate + ATP = 1D-myo-inositol 1,3,4,5,6-pentakisphosphate + ADP + H(+)</text>
        <dbReference type="Rhea" id="RHEA:12717"/>
        <dbReference type="ChEBI" id="CHEBI:15378"/>
        <dbReference type="ChEBI" id="CHEBI:30616"/>
        <dbReference type="ChEBI" id="CHEBI:57660"/>
        <dbReference type="ChEBI" id="CHEBI:57733"/>
        <dbReference type="ChEBI" id="CHEBI:456216"/>
        <dbReference type="EC" id="2.7.1.140"/>
    </reaction>
</comment>
<feature type="region of interest" description="Disordered" evidence="9">
    <location>
        <begin position="250"/>
        <end position="297"/>
    </location>
</feature>